<evidence type="ECO:0000256" key="3">
    <source>
        <dbReference type="ARBA" id="ARBA00022679"/>
    </source>
</evidence>
<organism evidence="6 7">
    <name type="scientific">Tripterygium wilfordii</name>
    <name type="common">Thunder God vine</name>
    <dbReference type="NCBI Taxonomy" id="458696"/>
    <lineage>
        <taxon>Eukaryota</taxon>
        <taxon>Viridiplantae</taxon>
        <taxon>Streptophyta</taxon>
        <taxon>Embryophyta</taxon>
        <taxon>Tracheophyta</taxon>
        <taxon>Spermatophyta</taxon>
        <taxon>Magnoliopsida</taxon>
        <taxon>eudicotyledons</taxon>
        <taxon>Gunneridae</taxon>
        <taxon>Pentapetalae</taxon>
        <taxon>rosids</taxon>
        <taxon>fabids</taxon>
        <taxon>Celastrales</taxon>
        <taxon>Celastraceae</taxon>
        <taxon>Tripterygium</taxon>
    </lineage>
</organism>
<dbReference type="Gene3D" id="3.40.50.2000">
    <property type="entry name" value="Glycogen Phosphorylase B"/>
    <property type="match status" value="2"/>
</dbReference>
<dbReference type="AlphaFoldDB" id="A0A7J7CAP7"/>
<evidence type="ECO:0000313" key="7">
    <source>
        <dbReference type="Proteomes" id="UP000593562"/>
    </source>
</evidence>
<protein>
    <recommendedName>
        <fullName evidence="5">Glycosyltransferase</fullName>
        <ecNumber evidence="5">2.4.1.-</ecNumber>
    </recommendedName>
</protein>
<dbReference type="PANTHER" id="PTHR48048">
    <property type="entry name" value="GLYCOSYLTRANSFERASE"/>
    <property type="match status" value="1"/>
</dbReference>
<keyword evidence="3 4" id="KW-0808">Transferase</keyword>
<dbReference type="InParanoid" id="A0A7J7CAP7"/>
<dbReference type="FunCoup" id="A0A7J7CAP7">
    <property type="interactions" value="642"/>
</dbReference>
<accession>A0A7J7CAP7</accession>
<dbReference type="EMBL" id="JAAARO010000019">
    <property type="protein sequence ID" value="KAF5731203.1"/>
    <property type="molecule type" value="Genomic_DNA"/>
</dbReference>
<dbReference type="OrthoDB" id="5835829at2759"/>
<dbReference type="InterPro" id="IPR035595">
    <property type="entry name" value="UDP_glycos_trans_CS"/>
</dbReference>
<sequence length="489" mass="53213">MHIHSDIGIIHGVAMEAIVLYPSPGMGHLGSMVELGKLILTHHPSFTINILLTTAPYFTGSTAEYIADISATAPSIIFHHLPSISLPLEPASYSSAEALMFDLIRLNNLHVHSALQSISTSSTIHAFVIDLFCAAALDVAIKLDVPIYHFFTSGASCLALFLYLPEIARNTIKSFKDLETTVSLPCLPPIPLSHMPVPILERGTVEYVGVIDCMAKLAKSAGIIANTFESLEPKAVKALADGVCVPDGPTPPVFCIGPLIATNRQTGGDRDDKVPECLTWLDKQPSGSVVFLCFGSTGLLSKEQLREIATGLEKSSQRFLWIVRNPPSEDKSQSFLARSDPDLKFLLPDGFLDRTKDRGLVVKLWAPQVAVLNHDSIGGFVTHCGWNSVLESLCAGKPMVAWPLYAEQKINKALLVEEFKLSLPINESENGIVRADEVEKRVRELMESEKGNSVRQRIVAERNEAMKAMGEGGTSRVALAKLVELSKKV</sequence>
<dbReference type="GO" id="GO:0035251">
    <property type="term" value="F:UDP-glucosyltransferase activity"/>
    <property type="evidence" value="ECO:0007669"/>
    <property type="project" value="InterPro"/>
</dbReference>
<dbReference type="SUPFAM" id="SSF53756">
    <property type="entry name" value="UDP-Glycosyltransferase/glycogen phosphorylase"/>
    <property type="match status" value="1"/>
</dbReference>
<proteinExistence type="inferred from homology"/>
<evidence type="ECO:0000256" key="2">
    <source>
        <dbReference type="ARBA" id="ARBA00022676"/>
    </source>
</evidence>
<evidence type="ECO:0000313" key="6">
    <source>
        <dbReference type="EMBL" id="KAF5731203.1"/>
    </source>
</evidence>
<dbReference type="InterPro" id="IPR002213">
    <property type="entry name" value="UDP_glucos_trans"/>
</dbReference>
<comment type="caution">
    <text evidence="6">The sequence shown here is derived from an EMBL/GenBank/DDBJ whole genome shotgun (WGS) entry which is preliminary data.</text>
</comment>
<name>A0A7J7CAP7_TRIWF</name>
<keyword evidence="2 4" id="KW-0328">Glycosyltransferase</keyword>
<dbReference type="FunFam" id="3.40.50.2000:FF:000095">
    <property type="entry name" value="Glycosyltransferase"/>
    <property type="match status" value="1"/>
</dbReference>
<evidence type="ECO:0000256" key="5">
    <source>
        <dbReference type="RuleBase" id="RU362057"/>
    </source>
</evidence>
<dbReference type="Pfam" id="PF00201">
    <property type="entry name" value="UDPGT"/>
    <property type="match status" value="1"/>
</dbReference>
<dbReference type="Proteomes" id="UP000593562">
    <property type="component" value="Unassembled WGS sequence"/>
</dbReference>
<dbReference type="PROSITE" id="PS00375">
    <property type="entry name" value="UDPGT"/>
    <property type="match status" value="1"/>
</dbReference>
<evidence type="ECO:0000256" key="1">
    <source>
        <dbReference type="ARBA" id="ARBA00009995"/>
    </source>
</evidence>
<dbReference type="PANTHER" id="PTHR48048:SF30">
    <property type="entry name" value="GLYCOSYLTRANSFERASE"/>
    <property type="match status" value="1"/>
</dbReference>
<dbReference type="EC" id="2.4.1.-" evidence="5"/>
<gene>
    <name evidence="6" type="ORF">HS088_TW19G00808</name>
</gene>
<comment type="similarity">
    <text evidence="1 4">Belongs to the UDP-glycosyltransferase family.</text>
</comment>
<evidence type="ECO:0000256" key="4">
    <source>
        <dbReference type="RuleBase" id="RU003718"/>
    </source>
</evidence>
<dbReference type="CDD" id="cd03784">
    <property type="entry name" value="GT1_Gtf-like"/>
    <property type="match status" value="1"/>
</dbReference>
<dbReference type="FunFam" id="3.40.50.2000:FF:000020">
    <property type="entry name" value="Glycosyltransferase"/>
    <property type="match status" value="1"/>
</dbReference>
<keyword evidence="7" id="KW-1185">Reference proteome</keyword>
<reference evidence="6 7" key="1">
    <citation type="journal article" date="2020" name="Nat. Commun.">
        <title>Genome of Tripterygium wilfordii and identification of cytochrome P450 involved in triptolide biosynthesis.</title>
        <authorList>
            <person name="Tu L."/>
            <person name="Su P."/>
            <person name="Zhang Z."/>
            <person name="Gao L."/>
            <person name="Wang J."/>
            <person name="Hu T."/>
            <person name="Zhou J."/>
            <person name="Zhang Y."/>
            <person name="Zhao Y."/>
            <person name="Liu Y."/>
            <person name="Song Y."/>
            <person name="Tong Y."/>
            <person name="Lu Y."/>
            <person name="Yang J."/>
            <person name="Xu C."/>
            <person name="Jia M."/>
            <person name="Peters R.J."/>
            <person name="Huang L."/>
            <person name="Gao W."/>
        </authorList>
    </citation>
    <scope>NUCLEOTIDE SEQUENCE [LARGE SCALE GENOMIC DNA]</scope>
    <source>
        <strain evidence="7">cv. XIE 37</strain>
        <tissue evidence="6">Leaf</tissue>
    </source>
</reference>
<dbReference type="InterPro" id="IPR050481">
    <property type="entry name" value="UDP-glycosyltransf_plant"/>
</dbReference>